<sequence length="290" mass="32909">MPLFTIAIVTRNYGHFIEQAIRSCLCAGDPDIDVLVVDDGSEDDTRLIVASIQQAHPNGGRIRYHPCGRIGLAAARNEALRLAKGTFLVCLDADDVLMPATLGLYRQAIHDYPEIDVLYGYVVATFVDLVPAFRLPTRDVPPYPHSIEPLLARNFIPHPGTACRVESMRQIGGYRVGLDRGEDYAMWLDLAIHGARFQYLDACVCLYRQHDDNLSRDYRIEWHRAVLQAMLARYALHELMPSLDWRMNEASAHWRALRTMVRHLRRARADKACVRASVSRHLQPAIALDR</sequence>
<evidence type="ECO:0000259" key="1">
    <source>
        <dbReference type="Pfam" id="PF00535"/>
    </source>
</evidence>
<dbReference type="RefSeq" id="WP_006750518.1">
    <property type="nucleotide sequence ID" value="NZ_ABLC01000018.1"/>
</dbReference>
<dbReference type="PANTHER" id="PTHR22916:SF3">
    <property type="entry name" value="UDP-GLCNAC:BETAGAL BETA-1,3-N-ACETYLGLUCOSAMINYLTRANSFERASE-LIKE PROTEIN 1"/>
    <property type="match status" value="1"/>
</dbReference>
<dbReference type="EMBL" id="ABLC01000018">
    <property type="protein sequence ID" value="EDT05188.1"/>
    <property type="molecule type" value="Genomic_DNA"/>
</dbReference>
<dbReference type="AlphaFoldDB" id="B1FBA6"/>
<proteinExistence type="predicted"/>
<dbReference type="SUPFAM" id="SSF53448">
    <property type="entry name" value="Nucleotide-diphospho-sugar transferases"/>
    <property type="match status" value="1"/>
</dbReference>
<feature type="domain" description="Glycosyltransferase 2-like" evidence="1">
    <location>
        <begin position="5"/>
        <end position="121"/>
    </location>
</feature>
<accession>B1FBA6</accession>
<dbReference type="PATRIC" id="fig|396596.7.peg.6624"/>
<dbReference type="Pfam" id="PF00535">
    <property type="entry name" value="Glycos_transf_2"/>
    <property type="match status" value="1"/>
</dbReference>
<keyword evidence="2" id="KW-0808">Transferase</keyword>
<protein>
    <submittedName>
        <fullName evidence="2">Glycosyl transferase family 2</fullName>
    </submittedName>
</protein>
<dbReference type="InterPro" id="IPR001173">
    <property type="entry name" value="Glyco_trans_2-like"/>
</dbReference>
<comment type="caution">
    <text evidence="2">The sequence shown here is derived from an EMBL/GenBank/DDBJ whole genome shotgun (WGS) entry which is preliminary data.</text>
</comment>
<name>B1FBA6_9BURK</name>
<dbReference type="PANTHER" id="PTHR22916">
    <property type="entry name" value="GLYCOSYLTRANSFERASE"/>
    <property type="match status" value="1"/>
</dbReference>
<dbReference type="GO" id="GO:0016758">
    <property type="term" value="F:hexosyltransferase activity"/>
    <property type="evidence" value="ECO:0007669"/>
    <property type="project" value="UniProtKB-ARBA"/>
</dbReference>
<dbReference type="Proteomes" id="UP000005463">
    <property type="component" value="Unassembled WGS sequence"/>
</dbReference>
<dbReference type="InterPro" id="IPR029044">
    <property type="entry name" value="Nucleotide-diphossugar_trans"/>
</dbReference>
<gene>
    <name evidence="2" type="ORF">BamIOP4010DRAFT_1315</name>
</gene>
<reference evidence="2 3" key="1">
    <citation type="submission" date="2008-03" db="EMBL/GenBank/DDBJ databases">
        <title>Sequencing of the draft genome and assembly of Burkholderia ambifaria IOP40-10.</title>
        <authorList>
            <consortium name="US DOE Joint Genome Institute (JGI-PGF)"/>
            <person name="Copeland A."/>
            <person name="Lucas S."/>
            <person name="Lapidus A."/>
            <person name="Glavina del Rio T."/>
            <person name="Dalin E."/>
            <person name="Tice H."/>
            <person name="Bruce D."/>
            <person name="Goodwin L."/>
            <person name="Pitluck S."/>
            <person name="Larimer F."/>
            <person name="Land M.L."/>
            <person name="Hauser L."/>
            <person name="Tiedje J."/>
            <person name="Richardson P."/>
        </authorList>
    </citation>
    <scope>NUCLEOTIDE SEQUENCE [LARGE SCALE GENOMIC DNA]</scope>
    <source>
        <strain evidence="2 3">IOP40-10</strain>
    </source>
</reference>
<organism evidence="2 3">
    <name type="scientific">Burkholderia ambifaria IOP40-10</name>
    <dbReference type="NCBI Taxonomy" id="396596"/>
    <lineage>
        <taxon>Bacteria</taxon>
        <taxon>Pseudomonadati</taxon>
        <taxon>Pseudomonadota</taxon>
        <taxon>Betaproteobacteria</taxon>
        <taxon>Burkholderiales</taxon>
        <taxon>Burkholderiaceae</taxon>
        <taxon>Burkholderia</taxon>
        <taxon>Burkholderia cepacia complex</taxon>
    </lineage>
</organism>
<evidence type="ECO:0000313" key="2">
    <source>
        <dbReference type="EMBL" id="EDT05188.1"/>
    </source>
</evidence>
<evidence type="ECO:0000313" key="3">
    <source>
        <dbReference type="Proteomes" id="UP000005463"/>
    </source>
</evidence>
<dbReference type="Gene3D" id="3.90.550.10">
    <property type="entry name" value="Spore Coat Polysaccharide Biosynthesis Protein SpsA, Chain A"/>
    <property type="match status" value="1"/>
</dbReference>